<protein>
    <submittedName>
        <fullName evidence="1">Divalent-cation tolerance protein CutA</fullName>
    </submittedName>
</protein>
<sequence>MAGDERAQEAVLVLSSVPDALLAKRIAHVLIEERLAACVNLGAPGLSMYMWQDTLEGTEEIPLVAKTTRERLQALADRLWQLHPYEVPEILVVPVLGGLAGYMDWMREQVAAPPRHKE</sequence>
<proteinExistence type="predicted"/>
<gene>
    <name evidence="1" type="primary">cutA</name>
    <name evidence="1" type="ORF">ACFOY1_10560</name>
</gene>
<dbReference type="InterPro" id="IPR004323">
    <property type="entry name" value="Ion_tolerance_CutA"/>
</dbReference>
<accession>A0ABV8NWR4</accession>
<name>A0ABV8NWR4_9BURK</name>
<dbReference type="EMBL" id="JBHSBV010000003">
    <property type="protein sequence ID" value="MFC4201394.1"/>
    <property type="molecule type" value="Genomic_DNA"/>
</dbReference>
<dbReference type="RefSeq" id="WP_217963784.1">
    <property type="nucleotide sequence ID" value="NZ_JAHTBN010000002.1"/>
</dbReference>
<comment type="caution">
    <text evidence="1">The sequence shown here is derived from an EMBL/GenBank/DDBJ whole genome shotgun (WGS) entry which is preliminary data.</text>
</comment>
<reference evidence="2" key="1">
    <citation type="journal article" date="2019" name="Int. J. Syst. Evol. Microbiol.">
        <title>The Global Catalogue of Microorganisms (GCM) 10K type strain sequencing project: providing services to taxonomists for standard genome sequencing and annotation.</title>
        <authorList>
            <consortium name="The Broad Institute Genomics Platform"/>
            <consortium name="The Broad Institute Genome Sequencing Center for Infectious Disease"/>
            <person name="Wu L."/>
            <person name="Ma J."/>
        </authorList>
    </citation>
    <scope>NUCLEOTIDE SEQUENCE [LARGE SCALE GENOMIC DNA]</scope>
    <source>
        <strain evidence="2">LMG 24813</strain>
    </source>
</reference>
<dbReference type="PANTHER" id="PTHR23419:SF8">
    <property type="entry name" value="FI09726P"/>
    <property type="match status" value="1"/>
</dbReference>
<keyword evidence="2" id="KW-1185">Reference proteome</keyword>
<evidence type="ECO:0000313" key="1">
    <source>
        <dbReference type="EMBL" id="MFC4201394.1"/>
    </source>
</evidence>
<dbReference type="Proteomes" id="UP001595848">
    <property type="component" value="Unassembled WGS sequence"/>
</dbReference>
<evidence type="ECO:0000313" key="2">
    <source>
        <dbReference type="Proteomes" id="UP001595848"/>
    </source>
</evidence>
<dbReference type="PANTHER" id="PTHR23419">
    <property type="entry name" value="DIVALENT CATION TOLERANCE CUTA-RELATED"/>
    <property type="match status" value="1"/>
</dbReference>
<organism evidence="1 2">
    <name type="scientific">Candidimonas humi</name>
    <dbReference type="NCBI Taxonomy" id="683355"/>
    <lineage>
        <taxon>Bacteria</taxon>
        <taxon>Pseudomonadati</taxon>
        <taxon>Pseudomonadota</taxon>
        <taxon>Betaproteobacteria</taxon>
        <taxon>Burkholderiales</taxon>
        <taxon>Alcaligenaceae</taxon>
        <taxon>Candidimonas</taxon>
    </lineage>
</organism>
<dbReference type="Pfam" id="PF03091">
    <property type="entry name" value="CutA1"/>
    <property type="match status" value="1"/>
</dbReference>